<keyword evidence="8" id="KW-1185">Reference proteome</keyword>
<dbReference type="Pfam" id="PF00083">
    <property type="entry name" value="Sugar_tr"/>
    <property type="match status" value="1"/>
</dbReference>
<dbReference type="AlphaFoldDB" id="A0AAV4B5D2"/>
<evidence type="ECO:0000256" key="1">
    <source>
        <dbReference type="ARBA" id="ARBA00004141"/>
    </source>
</evidence>
<dbReference type="PROSITE" id="PS50850">
    <property type="entry name" value="MFS"/>
    <property type="match status" value="1"/>
</dbReference>
<proteinExistence type="predicted"/>
<gene>
    <name evidence="7" type="ORF">PoB_004182400</name>
</gene>
<keyword evidence="3 5" id="KW-1133">Transmembrane helix</keyword>
<evidence type="ECO:0000313" key="8">
    <source>
        <dbReference type="Proteomes" id="UP000735302"/>
    </source>
</evidence>
<sequence>MYRLENSRKWHRIGFCRYAGLRGGVGGTVDSESTLRSAGALLSQARIHWRRESLPSSAMKFDDIISYLGQFGPYQRRVYALICVPSVAIGMQTLATVFTMAVPHHRCTIPSWPDDKYDAQSPAHSEAISSSIPPGDKEFTWSPCSLYSWRDGQGVNNSYRPDTFAHWNGSDLGTNQTTACTRWVYDSSVYESTLISRFDMVCENKLRRSHVQMFFMLGSLCGTLFLGPPADYFGRRKVMMVTIFLQLASSASIAFAPNYGFLCFCMMMHGAAMSAFYVVLFVIGG</sequence>
<dbReference type="PANTHER" id="PTHR24064">
    <property type="entry name" value="SOLUTE CARRIER FAMILY 22 MEMBER"/>
    <property type="match status" value="1"/>
</dbReference>
<evidence type="ECO:0000313" key="7">
    <source>
        <dbReference type="EMBL" id="GFO15319.1"/>
    </source>
</evidence>
<evidence type="ECO:0000259" key="6">
    <source>
        <dbReference type="PROSITE" id="PS50850"/>
    </source>
</evidence>
<evidence type="ECO:0000256" key="5">
    <source>
        <dbReference type="SAM" id="Phobius"/>
    </source>
</evidence>
<dbReference type="Proteomes" id="UP000735302">
    <property type="component" value="Unassembled WGS sequence"/>
</dbReference>
<dbReference type="SUPFAM" id="SSF103473">
    <property type="entry name" value="MFS general substrate transporter"/>
    <property type="match status" value="1"/>
</dbReference>
<dbReference type="InterPro" id="IPR005829">
    <property type="entry name" value="Sugar_transporter_CS"/>
</dbReference>
<keyword evidence="2 5" id="KW-0812">Transmembrane</keyword>
<feature type="domain" description="Major facilitator superfamily (MFS) profile" evidence="6">
    <location>
        <begin position="162"/>
        <end position="285"/>
    </location>
</feature>
<accession>A0AAV4B5D2</accession>
<dbReference type="InterPro" id="IPR036259">
    <property type="entry name" value="MFS_trans_sf"/>
</dbReference>
<dbReference type="Gene3D" id="1.20.1250.20">
    <property type="entry name" value="MFS general substrate transporter like domains"/>
    <property type="match status" value="1"/>
</dbReference>
<dbReference type="InterPro" id="IPR020846">
    <property type="entry name" value="MFS_dom"/>
</dbReference>
<keyword evidence="4 5" id="KW-0472">Membrane</keyword>
<feature type="transmembrane region" description="Helical" evidence="5">
    <location>
        <begin position="261"/>
        <end position="283"/>
    </location>
</feature>
<name>A0AAV4B5D2_9GAST</name>
<dbReference type="InterPro" id="IPR005828">
    <property type="entry name" value="MFS_sugar_transport-like"/>
</dbReference>
<reference evidence="7 8" key="1">
    <citation type="journal article" date="2021" name="Elife">
        <title>Chloroplast acquisition without the gene transfer in kleptoplastic sea slugs, Plakobranchus ocellatus.</title>
        <authorList>
            <person name="Maeda T."/>
            <person name="Takahashi S."/>
            <person name="Yoshida T."/>
            <person name="Shimamura S."/>
            <person name="Takaki Y."/>
            <person name="Nagai Y."/>
            <person name="Toyoda A."/>
            <person name="Suzuki Y."/>
            <person name="Arimoto A."/>
            <person name="Ishii H."/>
            <person name="Satoh N."/>
            <person name="Nishiyama T."/>
            <person name="Hasebe M."/>
            <person name="Maruyama T."/>
            <person name="Minagawa J."/>
            <person name="Obokata J."/>
            <person name="Shigenobu S."/>
        </authorList>
    </citation>
    <scope>NUCLEOTIDE SEQUENCE [LARGE SCALE GENOMIC DNA]</scope>
</reference>
<evidence type="ECO:0000256" key="2">
    <source>
        <dbReference type="ARBA" id="ARBA00022692"/>
    </source>
</evidence>
<dbReference type="EMBL" id="BLXT01004605">
    <property type="protein sequence ID" value="GFO15319.1"/>
    <property type="molecule type" value="Genomic_DNA"/>
</dbReference>
<comment type="subcellular location">
    <subcellularLocation>
        <location evidence="1">Membrane</location>
        <topology evidence="1">Multi-pass membrane protein</topology>
    </subcellularLocation>
</comment>
<dbReference type="PROSITE" id="PS00216">
    <property type="entry name" value="SUGAR_TRANSPORT_1"/>
    <property type="match status" value="1"/>
</dbReference>
<evidence type="ECO:0000256" key="3">
    <source>
        <dbReference type="ARBA" id="ARBA00022989"/>
    </source>
</evidence>
<feature type="transmembrane region" description="Helical" evidence="5">
    <location>
        <begin position="78"/>
        <end position="102"/>
    </location>
</feature>
<feature type="transmembrane region" description="Helical" evidence="5">
    <location>
        <begin position="209"/>
        <end position="226"/>
    </location>
</feature>
<organism evidence="7 8">
    <name type="scientific">Plakobranchus ocellatus</name>
    <dbReference type="NCBI Taxonomy" id="259542"/>
    <lineage>
        <taxon>Eukaryota</taxon>
        <taxon>Metazoa</taxon>
        <taxon>Spiralia</taxon>
        <taxon>Lophotrochozoa</taxon>
        <taxon>Mollusca</taxon>
        <taxon>Gastropoda</taxon>
        <taxon>Heterobranchia</taxon>
        <taxon>Euthyneura</taxon>
        <taxon>Panpulmonata</taxon>
        <taxon>Sacoglossa</taxon>
        <taxon>Placobranchoidea</taxon>
        <taxon>Plakobranchidae</taxon>
        <taxon>Plakobranchus</taxon>
    </lineage>
</organism>
<dbReference type="GO" id="GO:0022857">
    <property type="term" value="F:transmembrane transporter activity"/>
    <property type="evidence" value="ECO:0007669"/>
    <property type="project" value="InterPro"/>
</dbReference>
<dbReference type="GO" id="GO:0016020">
    <property type="term" value="C:membrane"/>
    <property type="evidence" value="ECO:0007669"/>
    <property type="project" value="UniProtKB-SubCell"/>
</dbReference>
<evidence type="ECO:0000256" key="4">
    <source>
        <dbReference type="ARBA" id="ARBA00023136"/>
    </source>
</evidence>
<comment type="caution">
    <text evidence="7">The sequence shown here is derived from an EMBL/GenBank/DDBJ whole genome shotgun (WGS) entry which is preliminary data.</text>
</comment>
<protein>
    <submittedName>
        <fullName evidence="7">Organic cation transporter protein</fullName>
    </submittedName>
</protein>